<gene>
    <name evidence="1" type="ORF">B7C42_08025</name>
</gene>
<comment type="caution">
    <text evidence="1">The sequence shown here is derived from an EMBL/GenBank/DDBJ whole genome shotgun (WGS) entry which is preliminary data.</text>
</comment>
<dbReference type="EMBL" id="NGAF01000052">
    <property type="protein sequence ID" value="OXR39920.1"/>
    <property type="molecule type" value="Genomic_DNA"/>
</dbReference>
<organism evidence="1 2">
    <name type="scientific">Nocardia cerradoensis</name>
    <dbReference type="NCBI Taxonomy" id="85688"/>
    <lineage>
        <taxon>Bacteria</taxon>
        <taxon>Bacillati</taxon>
        <taxon>Actinomycetota</taxon>
        <taxon>Actinomycetes</taxon>
        <taxon>Mycobacteriales</taxon>
        <taxon>Nocardiaceae</taxon>
        <taxon>Nocardia</taxon>
    </lineage>
</organism>
<evidence type="ECO:0000313" key="2">
    <source>
        <dbReference type="Proteomes" id="UP000215506"/>
    </source>
</evidence>
<protein>
    <submittedName>
        <fullName evidence="1">Uncharacterized protein</fullName>
    </submittedName>
</protein>
<dbReference type="Proteomes" id="UP000215506">
    <property type="component" value="Unassembled WGS sequence"/>
</dbReference>
<reference evidence="1 2" key="1">
    <citation type="submission" date="2017-07" db="EMBL/GenBank/DDBJ databases">
        <title>First draft Genome Sequence of Nocardia cerradoensis isolated from human infection.</title>
        <authorList>
            <person name="Carrasco G."/>
        </authorList>
    </citation>
    <scope>NUCLEOTIDE SEQUENCE [LARGE SCALE GENOMIC DNA]</scope>
    <source>
        <strain evidence="1 2">CNM20130759</strain>
    </source>
</reference>
<accession>A0A231GTH1</accession>
<dbReference type="RefSeq" id="WP_039782338.1">
    <property type="nucleotide sequence ID" value="NZ_JAAXOR010000007.1"/>
</dbReference>
<sequence>MTATITTPAALIAAALGIDADDRVRIEVTRDGWDNAMCEETGAPGAVEVEWVTVDGDRTDRTFAGDIAGDHINALLLSDQVDQYETITVKVCRAYLRFVHPQLADTADRVDMPARIAA</sequence>
<keyword evidence="2" id="KW-1185">Reference proteome</keyword>
<proteinExistence type="predicted"/>
<dbReference type="AlphaFoldDB" id="A0A231GTH1"/>
<name>A0A231GTH1_9NOCA</name>
<evidence type="ECO:0000313" key="1">
    <source>
        <dbReference type="EMBL" id="OXR39920.1"/>
    </source>
</evidence>